<feature type="chain" id="PRO_5003042524" evidence="1">
    <location>
        <begin position="20"/>
        <end position="103"/>
    </location>
</feature>
<evidence type="ECO:0000313" key="2">
    <source>
        <dbReference type="EMBL" id="EFA75154.1"/>
    </source>
</evidence>
<comment type="caution">
    <text evidence="2">The sequence shown here is derived from an EMBL/GenBank/DDBJ whole genome shotgun (WGS) entry which is preliminary data.</text>
</comment>
<protein>
    <submittedName>
        <fullName evidence="2">Uncharacterized protein</fullName>
    </submittedName>
</protein>
<gene>
    <name evidence="2" type="ORF">PPL_11228</name>
</gene>
<keyword evidence="1" id="KW-0732">Signal</keyword>
<dbReference type="AlphaFoldDB" id="D3BTW8"/>
<organism evidence="2 3">
    <name type="scientific">Heterostelium pallidum (strain ATCC 26659 / Pp 5 / PN500)</name>
    <name type="common">Cellular slime mold</name>
    <name type="synonym">Polysphondylium pallidum</name>
    <dbReference type="NCBI Taxonomy" id="670386"/>
    <lineage>
        <taxon>Eukaryota</taxon>
        <taxon>Amoebozoa</taxon>
        <taxon>Evosea</taxon>
        <taxon>Eumycetozoa</taxon>
        <taxon>Dictyostelia</taxon>
        <taxon>Acytosteliales</taxon>
        <taxon>Acytosteliaceae</taxon>
        <taxon>Heterostelium</taxon>
    </lineage>
</organism>
<dbReference type="GeneID" id="31366696"/>
<dbReference type="EMBL" id="ADBJ01000056">
    <property type="protein sequence ID" value="EFA75154.1"/>
    <property type="molecule type" value="Genomic_DNA"/>
</dbReference>
<reference evidence="2 3" key="1">
    <citation type="journal article" date="2011" name="Genome Res.">
        <title>Phylogeny-wide analysis of social amoeba genomes highlights ancient origins for complex intercellular communication.</title>
        <authorList>
            <person name="Heidel A.J."/>
            <person name="Lawal H.M."/>
            <person name="Felder M."/>
            <person name="Schilde C."/>
            <person name="Helps N.R."/>
            <person name="Tunggal B."/>
            <person name="Rivero F."/>
            <person name="John U."/>
            <person name="Schleicher M."/>
            <person name="Eichinger L."/>
            <person name="Platzer M."/>
            <person name="Noegel A.A."/>
            <person name="Schaap P."/>
            <person name="Gloeckner G."/>
        </authorList>
    </citation>
    <scope>NUCLEOTIDE SEQUENCE [LARGE SCALE GENOMIC DNA]</scope>
    <source>
        <strain evidence="3">ATCC 26659 / Pp 5 / PN500</strain>
    </source>
</reference>
<dbReference type="RefSeq" id="XP_020427288.1">
    <property type="nucleotide sequence ID" value="XM_020581985.1"/>
</dbReference>
<feature type="signal peptide" evidence="1">
    <location>
        <begin position="1"/>
        <end position="19"/>
    </location>
</feature>
<evidence type="ECO:0000313" key="3">
    <source>
        <dbReference type="Proteomes" id="UP000001396"/>
    </source>
</evidence>
<proteinExistence type="predicted"/>
<name>D3BTW8_HETP5</name>
<accession>D3BTW8</accession>
<keyword evidence="3" id="KW-1185">Reference proteome</keyword>
<dbReference type="InParanoid" id="D3BTW8"/>
<sequence length="103" mass="11459">MKSIILCLFVILLVQGVYSNDVCSAVRCLGGLQCASINGVATCISKLQTVQKIAIINPNATAVNINPTNYWADLCDWYTTISNFYFAPVLSFIYYFNSQVFKE</sequence>
<evidence type="ECO:0000256" key="1">
    <source>
        <dbReference type="SAM" id="SignalP"/>
    </source>
</evidence>
<dbReference type="Proteomes" id="UP000001396">
    <property type="component" value="Unassembled WGS sequence"/>
</dbReference>